<organism evidence="2 3">
    <name type="scientific">Ostreococcus lucimarinus (strain CCE9901)</name>
    <dbReference type="NCBI Taxonomy" id="436017"/>
    <lineage>
        <taxon>Eukaryota</taxon>
        <taxon>Viridiplantae</taxon>
        <taxon>Chlorophyta</taxon>
        <taxon>Mamiellophyceae</taxon>
        <taxon>Mamiellales</taxon>
        <taxon>Bathycoccaceae</taxon>
        <taxon>Ostreococcus</taxon>
    </lineage>
</organism>
<reference evidence="2 3" key="1">
    <citation type="journal article" date="2007" name="Proc. Natl. Acad. Sci. U.S.A.">
        <title>The tiny eukaryote Ostreococcus provides genomic insights into the paradox of plankton speciation.</title>
        <authorList>
            <person name="Palenik B."/>
            <person name="Grimwood J."/>
            <person name="Aerts A."/>
            <person name="Rouze P."/>
            <person name="Salamov A."/>
            <person name="Putnam N."/>
            <person name="Dupont C."/>
            <person name="Jorgensen R."/>
            <person name="Derelle E."/>
            <person name="Rombauts S."/>
            <person name="Zhou K."/>
            <person name="Otillar R."/>
            <person name="Merchant S.S."/>
            <person name="Podell S."/>
            <person name="Gaasterland T."/>
            <person name="Napoli C."/>
            <person name="Gendler K."/>
            <person name="Manuell A."/>
            <person name="Tai V."/>
            <person name="Vallon O."/>
            <person name="Piganeau G."/>
            <person name="Jancek S."/>
            <person name="Heijde M."/>
            <person name="Jabbari K."/>
            <person name="Bowler C."/>
            <person name="Lohr M."/>
            <person name="Robbens S."/>
            <person name="Werner G."/>
            <person name="Dubchak I."/>
            <person name="Pazour G.J."/>
            <person name="Ren Q."/>
            <person name="Paulsen I."/>
            <person name="Delwiche C."/>
            <person name="Schmutz J."/>
            <person name="Rokhsar D."/>
            <person name="Van de Peer Y."/>
            <person name="Moreau H."/>
            <person name="Grigoriev I.V."/>
        </authorList>
    </citation>
    <scope>NUCLEOTIDE SEQUENCE [LARGE SCALE GENOMIC DNA]</scope>
    <source>
        <strain evidence="2 3">CCE9901</strain>
    </source>
</reference>
<accession>A4S0I6</accession>
<proteinExistence type="predicted"/>
<dbReference type="GeneID" id="5002776"/>
<dbReference type="Gramene" id="ABO97273">
    <property type="protein sequence ID" value="ABO97273"/>
    <property type="gene ID" value="OSTLU_16225"/>
</dbReference>
<protein>
    <submittedName>
        <fullName evidence="2">Uncharacterized protein</fullName>
    </submittedName>
</protein>
<dbReference type="Proteomes" id="UP000001568">
    <property type="component" value="Chromosome 7"/>
</dbReference>
<dbReference type="AlphaFoldDB" id="A4S0I6"/>
<keyword evidence="3" id="KW-1185">Reference proteome</keyword>
<evidence type="ECO:0000256" key="1">
    <source>
        <dbReference type="SAM" id="SignalP"/>
    </source>
</evidence>
<feature type="chain" id="PRO_5002671828" evidence="1">
    <location>
        <begin position="28"/>
        <end position="146"/>
    </location>
</feature>
<dbReference type="RefSeq" id="XP_001418980.1">
    <property type="nucleotide sequence ID" value="XM_001418943.1"/>
</dbReference>
<evidence type="ECO:0000313" key="2">
    <source>
        <dbReference type="EMBL" id="ABO97273.1"/>
    </source>
</evidence>
<dbReference type="EMBL" id="CP000587">
    <property type="protein sequence ID" value="ABO97273.1"/>
    <property type="molecule type" value="Genomic_DNA"/>
</dbReference>
<name>A4S0I6_OSTLU</name>
<keyword evidence="1" id="KW-0732">Signal</keyword>
<feature type="signal peptide" evidence="1">
    <location>
        <begin position="1"/>
        <end position="27"/>
    </location>
</feature>
<gene>
    <name evidence="2" type="ORF">OSTLU_16225</name>
</gene>
<sequence length="146" mass="15653">MAYKMVGRSRAGLALALALALAALAASQDTDGTNFVGSSSVVPDDSATTPDDTIDPLNAEAIVTLTMIEDPFRLDGADWSESSMDDASRDVTVDDATVLEVLDLAFHGGSTITSHEHFPRRFGPRDIDFVTSFDVEPFGIVDRRCE</sequence>
<dbReference type="HOGENOM" id="CLU_1780553_0_0_1"/>
<evidence type="ECO:0000313" key="3">
    <source>
        <dbReference type="Proteomes" id="UP000001568"/>
    </source>
</evidence>
<dbReference type="KEGG" id="olu:OSTLU_16225"/>